<evidence type="ECO:0000313" key="3">
    <source>
        <dbReference type="Proteomes" id="UP000186559"/>
    </source>
</evidence>
<dbReference type="KEGG" id="tpro:Ga0080559_TMP2385"/>
<protein>
    <submittedName>
        <fullName evidence="2">Uncharacterized protein</fullName>
    </submittedName>
</protein>
<feature type="region of interest" description="Disordered" evidence="1">
    <location>
        <begin position="1"/>
        <end position="48"/>
    </location>
</feature>
<accession>A0A1U7D4U8</accession>
<evidence type="ECO:0000256" key="1">
    <source>
        <dbReference type="SAM" id="MobiDB-lite"/>
    </source>
</evidence>
<dbReference type="OrthoDB" id="7866871at2"/>
<dbReference type="RefSeq" id="WP_076623308.1">
    <property type="nucleotide sequence ID" value="NZ_BMEW01000005.1"/>
</dbReference>
<dbReference type="Proteomes" id="UP000186559">
    <property type="component" value="Chromosome"/>
</dbReference>
<organism evidence="2 3">
    <name type="scientific">Salipiger profundus</name>
    <dbReference type="NCBI Taxonomy" id="1229727"/>
    <lineage>
        <taxon>Bacteria</taxon>
        <taxon>Pseudomonadati</taxon>
        <taxon>Pseudomonadota</taxon>
        <taxon>Alphaproteobacteria</taxon>
        <taxon>Rhodobacterales</taxon>
        <taxon>Roseobacteraceae</taxon>
        <taxon>Salipiger</taxon>
    </lineage>
</organism>
<sequence length="217" mass="24100">MVKTYSKGARRRAKRAAGTESGLDLPGLAAVTRREPNGRTRRSMADRDPSIDPLAVRCRHVGIQPDAAGLREVRSPWFGCRAGRAMAAAVRDHDERSRLWDAIQHMRRVQVAMDRAIGAPSRHARCLRLLVPVEAMSADAETPPVDERSDEERLRDATRASMRVEGWLGYTDKPARSEALRVVVDDGEVRDVAGLLSALRCVSDGLRAREMVWRGRG</sequence>
<evidence type="ECO:0000313" key="2">
    <source>
        <dbReference type="EMBL" id="APX23181.1"/>
    </source>
</evidence>
<dbReference type="STRING" id="1229727.Ga0080559_TMP2385"/>
<name>A0A1U7D4U8_9RHOB</name>
<proteinExistence type="predicted"/>
<dbReference type="AlphaFoldDB" id="A0A1U7D4U8"/>
<gene>
    <name evidence="2" type="ORF">Ga0080559_TMP2385</name>
</gene>
<keyword evidence="3" id="KW-1185">Reference proteome</keyword>
<reference evidence="2 3" key="1">
    <citation type="submission" date="2016-03" db="EMBL/GenBank/DDBJ databases">
        <title>Deep-sea bacteria in the southern Pacific.</title>
        <authorList>
            <person name="Tang K."/>
        </authorList>
    </citation>
    <scope>NUCLEOTIDE SEQUENCE [LARGE SCALE GENOMIC DNA]</scope>
    <source>
        <strain evidence="2 3">JLT2016</strain>
    </source>
</reference>
<dbReference type="EMBL" id="CP014796">
    <property type="protein sequence ID" value="APX23181.1"/>
    <property type="molecule type" value="Genomic_DNA"/>
</dbReference>
<feature type="compositionally biased region" description="Basic and acidic residues" evidence="1">
    <location>
        <begin position="32"/>
        <end position="48"/>
    </location>
</feature>